<accession>A0AAN8QPQ3</accession>
<dbReference type="Proteomes" id="UP001356427">
    <property type="component" value="Unassembled WGS sequence"/>
</dbReference>
<protein>
    <recommendedName>
        <fullName evidence="2">SOCS box domain-containing protein</fullName>
    </recommendedName>
</protein>
<evidence type="ECO:0000313" key="4">
    <source>
        <dbReference type="Proteomes" id="UP001356427"/>
    </source>
</evidence>
<dbReference type="AlphaFoldDB" id="A0AAN8QPQ3"/>
<evidence type="ECO:0000256" key="1">
    <source>
        <dbReference type="ARBA" id="ARBA00004906"/>
    </source>
</evidence>
<evidence type="ECO:0000313" key="3">
    <source>
        <dbReference type="EMBL" id="KAK6297127.1"/>
    </source>
</evidence>
<dbReference type="Pfam" id="PF07525">
    <property type="entry name" value="SOCS_box"/>
    <property type="match status" value="1"/>
</dbReference>
<dbReference type="SUPFAM" id="SSF158235">
    <property type="entry name" value="SOCS box-like"/>
    <property type="match status" value="1"/>
</dbReference>
<dbReference type="SMART" id="SM00969">
    <property type="entry name" value="SOCS_box"/>
    <property type="match status" value="1"/>
</dbReference>
<dbReference type="GO" id="GO:0035556">
    <property type="term" value="P:intracellular signal transduction"/>
    <property type="evidence" value="ECO:0007669"/>
    <property type="project" value="InterPro"/>
</dbReference>
<dbReference type="InterPro" id="IPR001496">
    <property type="entry name" value="SOCS_box"/>
</dbReference>
<sequence length="116" mass="13960">MEKFDEHFIPRRNFCEIISTRAISRWAGPIIDVLLDYVGQVKLCSRLTEHLDSFKDWEVIKEKATPPRRLMQLCRLKIRQQVGIHRLRCINKLPLPPRLIKYLNHEARNQEEFCEY</sequence>
<evidence type="ECO:0000259" key="2">
    <source>
        <dbReference type="PROSITE" id="PS50225"/>
    </source>
</evidence>
<dbReference type="EMBL" id="JAGTTL010000031">
    <property type="protein sequence ID" value="KAK6297127.1"/>
    <property type="molecule type" value="Genomic_DNA"/>
</dbReference>
<dbReference type="FunFam" id="1.10.750.20:FF:000001">
    <property type="entry name" value="Ankyrin repeat and SOCS box containing 1"/>
    <property type="match status" value="1"/>
</dbReference>
<dbReference type="PROSITE" id="PS50225">
    <property type="entry name" value="SOCS"/>
    <property type="match status" value="1"/>
</dbReference>
<proteinExistence type="predicted"/>
<comment type="pathway">
    <text evidence="1">Protein modification; protein ubiquitination.</text>
</comment>
<feature type="domain" description="SOCS box" evidence="2">
    <location>
        <begin position="46"/>
        <end position="109"/>
    </location>
</feature>
<reference evidence="3 4" key="1">
    <citation type="submission" date="2021-04" db="EMBL/GenBank/DDBJ databases">
        <authorList>
            <person name="De Guttry C."/>
            <person name="Zahm M."/>
            <person name="Klopp C."/>
            <person name="Cabau C."/>
            <person name="Louis A."/>
            <person name="Berthelot C."/>
            <person name="Parey E."/>
            <person name="Roest Crollius H."/>
            <person name="Montfort J."/>
            <person name="Robinson-Rechavi M."/>
            <person name="Bucao C."/>
            <person name="Bouchez O."/>
            <person name="Gislard M."/>
            <person name="Lluch J."/>
            <person name="Milhes M."/>
            <person name="Lampietro C."/>
            <person name="Lopez Roques C."/>
            <person name="Donnadieu C."/>
            <person name="Braasch I."/>
            <person name="Desvignes T."/>
            <person name="Postlethwait J."/>
            <person name="Bobe J."/>
            <person name="Wedekind C."/>
            <person name="Guiguen Y."/>
        </authorList>
    </citation>
    <scope>NUCLEOTIDE SEQUENCE [LARGE SCALE GENOMIC DNA]</scope>
    <source>
        <strain evidence="3">Cs_M1</strain>
        <tissue evidence="3">Blood</tissue>
    </source>
</reference>
<keyword evidence="4" id="KW-1185">Reference proteome</keyword>
<dbReference type="Gene3D" id="1.10.750.20">
    <property type="entry name" value="SOCS box"/>
    <property type="match status" value="1"/>
</dbReference>
<organism evidence="3 4">
    <name type="scientific">Coregonus suidteri</name>
    <dbReference type="NCBI Taxonomy" id="861788"/>
    <lineage>
        <taxon>Eukaryota</taxon>
        <taxon>Metazoa</taxon>
        <taxon>Chordata</taxon>
        <taxon>Craniata</taxon>
        <taxon>Vertebrata</taxon>
        <taxon>Euteleostomi</taxon>
        <taxon>Actinopterygii</taxon>
        <taxon>Neopterygii</taxon>
        <taxon>Teleostei</taxon>
        <taxon>Protacanthopterygii</taxon>
        <taxon>Salmoniformes</taxon>
        <taxon>Salmonidae</taxon>
        <taxon>Coregoninae</taxon>
        <taxon>Coregonus</taxon>
    </lineage>
</organism>
<name>A0AAN8QPQ3_9TELE</name>
<comment type="caution">
    <text evidence="3">The sequence shown here is derived from an EMBL/GenBank/DDBJ whole genome shotgun (WGS) entry which is preliminary data.</text>
</comment>
<gene>
    <name evidence="3" type="ORF">J4Q44_G00317100</name>
</gene>
<dbReference type="InterPro" id="IPR036036">
    <property type="entry name" value="SOCS_box-like_dom_sf"/>
</dbReference>